<dbReference type="SMART" id="SM00257">
    <property type="entry name" value="LysM"/>
    <property type="match status" value="3"/>
</dbReference>
<reference evidence="3 4" key="1">
    <citation type="submission" date="2015-06" db="EMBL/GenBank/DDBJ databases">
        <title>Genome sequence of Pseudoalteromonas aliena.</title>
        <authorList>
            <person name="Xie B.-B."/>
            <person name="Rong J.-C."/>
            <person name="Qin Q.-L."/>
            <person name="Zhang Y.-Z."/>
        </authorList>
    </citation>
    <scope>NUCLEOTIDE SEQUENCE [LARGE SCALE GENOMIC DNA]</scope>
    <source>
        <strain evidence="3 4">SW19</strain>
    </source>
</reference>
<accession>A0ABR9DTW5</accession>
<dbReference type="Pfam" id="PF01464">
    <property type="entry name" value="SLT"/>
    <property type="match status" value="1"/>
</dbReference>
<dbReference type="PANTHER" id="PTHR33734:SF22">
    <property type="entry name" value="MEMBRANE-BOUND LYTIC MUREIN TRANSGLYCOSYLASE D"/>
    <property type="match status" value="1"/>
</dbReference>
<dbReference type="CDD" id="cd00118">
    <property type="entry name" value="LysM"/>
    <property type="match status" value="3"/>
</dbReference>
<keyword evidence="4" id="KW-1185">Reference proteome</keyword>
<dbReference type="Gene3D" id="1.10.530.10">
    <property type="match status" value="1"/>
</dbReference>
<feature type="domain" description="LysM" evidence="2">
    <location>
        <begin position="414"/>
        <end position="458"/>
    </location>
</feature>
<dbReference type="PROSITE" id="PS51782">
    <property type="entry name" value="LYSM"/>
    <property type="match status" value="3"/>
</dbReference>
<sequence>MNKPPLLVVLAFALSGCQTVTTLESDSQIASQANQQLGGASPNDINNALMVNAQYQQIDSEEQEAPVFDDVWERIRYQLSIDIPQNRPVVAERNYYARHQAYLDRISKRAEPYLHFIVEEVEKREMPIEIALLPIVESAFDPFGYSNRSASGIWQFMPATGERFDLKQNWWYDGRRDIVQSTRAALDYLSYLHKTLEGDWLNAIAAYNSGEGRLMRAIKKNRKKHLPTDFWSLDLPRETTAYVPKLLALADLLKRSDDFNVTWQPVINAQVVEVVDVGSQIDLALAADMADMTLTELYRLNPGFNRWATDPNGPHSLLLPVDKAEQFSQKLTQTDIKDRLRWQQYTVARGDSLSVIAKKFTTSLSAIRSLNKLKSNTIKVGQQLLVPLTDGAINSEHLPKQMRLAANRSTRTKLTHKVKSGDTLWDISREYDVTMDELAKWNKLKKNSVLRLNQNLTVYKSANKPQSVIASTNRTITYKVRRGDSLARIASKFNLAVNDIIKWNNLAGQKYLQPGQKLKLKVDVRSS</sequence>
<evidence type="ECO:0000313" key="3">
    <source>
        <dbReference type="EMBL" id="MBE0357796.1"/>
    </source>
</evidence>
<dbReference type="InterPro" id="IPR008258">
    <property type="entry name" value="Transglycosylase_SLT_dom_1"/>
</dbReference>
<gene>
    <name evidence="3" type="primary">mltD</name>
    <name evidence="3" type="ORF">PALI_a3419</name>
</gene>
<dbReference type="EMBL" id="AQGU01000017">
    <property type="protein sequence ID" value="MBE0357796.1"/>
    <property type="molecule type" value="Genomic_DNA"/>
</dbReference>
<dbReference type="RefSeq" id="WP_193154413.1">
    <property type="nucleotide sequence ID" value="NZ_AQGU01000017.1"/>
</dbReference>
<name>A0ABR9DTW5_9GAMM</name>
<dbReference type="InterPro" id="IPR036779">
    <property type="entry name" value="LysM_dom_sf"/>
</dbReference>
<organism evidence="3 4">
    <name type="scientific">Pseudoalteromonas aliena SW19</name>
    <dbReference type="NCBI Taxonomy" id="1314866"/>
    <lineage>
        <taxon>Bacteria</taxon>
        <taxon>Pseudomonadati</taxon>
        <taxon>Pseudomonadota</taxon>
        <taxon>Gammaproteobacteria</taxon>
        <taxon>Alteromonadales</taxon>
        <taxon>Pseudoalteromonadaceae</taxon>
        <taxon>Pseudoalteromonas</taxon>
    </lineage>
</organism>
<dbReference type="SUPFAM" id="SSF54106">
    <property type="entry name" value="LysM domain"/>
    <property type="match status" value="3"/>
</dbReference>
<dbReference type="Proteomes" id="UP000648482">
    <property type="component" value="Unassembled WGS sequence"/>
</dbReference>
<dbReference type="InterPro" id="IPR023346">
    <property type="entry name" value="Lysozyme-like_dom_sf"/>
</dbReference>
<protein>
    <submittedName>
        <fullName evidence="3">Membrane-bound lytic murein transglycosylase D</fullName>
    </submittedName>
</protein>
<dbReference type="PROSITE" id="PS51257">
    <property type="entry name" value="PROKAR_LIPOPROTEIN"/>
    <property type="match status" value="1"/>
</dbReference>
<dbReference type="SUPFAM" id="SSF53955">
    <property type="entry name" value="Lysozyme-like"/>
    <property type="match status" value="1"/>
</dbReference>
<evidence type="ECO:0000259" key="2">
    <source>
        <dbReference type="PROSITE" id="PS51782"/>
    </source>
</evidence>
<comment type="similarity">
    <text evidence="1">Belongs to the transglycosylase Slt family.</text>
</comment>
<dbReference type="CDD" id="cd16894">
    <property type="entry name" value="MltD-like"/>
    <property type="match status" value="1"/>
</dbReference>
<proteinExistence type="inferred from homology"/>
<feature type="domain" description="LysM" evidence="2">
    <location>
        <begin position="476"/>
        <end position="520"/>
    </location>
</feature>
<dbReference type="Pfam" id="PF01476">
    <property type="entry name" value="LysM"/>
    <property type="match status" value="3"/>
</dbReference>
<dbReference type="PROSITE" id="PS00922">
    <property type="entry name" value="TRANSGLYCOSYLASE"/>
    <property type="match status" value="1"/>
</dbReference>
<dbReference type="PANTHER" id="PTHR33734">
    <property type="entry name" value="LYSM DOMAIN-CONTAINING GPI-ANCHORED PROTEIN 2"/>
    <property type="match status" value="1"/>
</dbReference>
<dbReference type="InterPro" id="IPR018392">
    <property type="entry name" value="LysM"/>
</dbReference>
<dbReference type="InterPro" id="IPR000189">
    <property type="entry name" value="Transglyc_AS"/>
</dbReference>
<evidence type="ECO:0000256" key="1">
    <source>
        <dbReference type="ARBA" id="ARBA00007734"/>
    </source>
</evidence>
<comment type="caution">
    <text evidence="3">The sequence shown here is derived from an EMBL/GenBank/DDBJ whole genome shotgun (WGS) entry which is preliminary data.</text>
</comment>
<dbReference type="Gene3D" id="3.10.350.10">
    <property type="entry name" value="LysM domain"/>
    <property type="match status" value="3"/>
</dbReference>
<evidence type="ECO:0000313" key="4">
    <source>
        <dbReference type="Proteomes" id="UP000648482"/>
    </source>
</evidence>
<feature type="domain" description="LysM" evidence="2">
    <location>
        <begin position="343"/>
        <end position="386"/>
    </location>
</feature>